<dbReference type="PRINTS" id="PR00105">
    <property type="entry name" value="C5METTRFRASE"/>
</dbReference>
<dbReference type="GO" id="GO:0032259">
    <property type="term" value="P:methylation"/>
    <property type="evidence" value="ECO:0007669"/>
    <property type="project" value="UniProtKB-KW"/>
</dbReference>
<dbReference type="Pfam" id="PF00145">
    <property type="entry name" value="DNA_methylase"/>
    <property type="match status" value="1"/>
</dbReference>
<dbReference type="InterPro" id="IPR031303">
    <property type="entry name" value="C5_meth_CS"/>
</dbReference>
<dbReference type="Gene3D" id="3.90.120.10">
    <property type="entry name" value="DNA Methylase, subunit A, domain 2"/>
    <property type="match status" value="1"/>
</dbReference>
<keyword evidence="2" id="KW-0489">Methyltransferase</keyword>
<dbReference type="InterPro" id="IPR001525">
    <property type="entry name" value="C5_MeTfrase"/>
</dbReference>
<evidence type="ECO:0000256" key="4">
    <source>
        <dbReference type="ARBA" id="ARBA00022691"/>
    </source>
</evidence>
<evidence type="ECO:0000256" key="1">
    <source>
        <dbReference type="ARBA" id="ARBA00011975"/>
    </source>
</evidence>
<keyword evidence="3" id="KW-0808">Transferase</keyword>
<keyword evidence="4" id="KW-0949">S-adenosyl-L-methionine</keyword>
<name>A0A0F9WBA9_9ZZZZ</name>
<dbReference type="SUPFAM" id="SSF53335">
    <property type="entry name" value="S-adenosyl-L-methionine-dependent methyltransferases"/>
    <property type="match status" value="1"/>
</dbReference>
<dbReference type="PROSITE" id="PS00094">
    <property type="entry name" value="C5_MTASE_1"/>
    <property type="match status" value="1"/>
</dbReference>
<accession>A0A0F9WBA9</accession>
<protein>
    <recommendedName>
        <fullName evidence="1">DNA (cytosine-5-)-methyltransferase</fullName>
        <ecNumber evidence="1">2.1.1.37</ecNumber>
    </recommendedName>
</protein>
<dbReference type="PANTHER" id="PTHR46098">
    <property type="entry name" value="TRNA (CYTOSINE(38)-C(5))-METHYLTRANSFERASE"/>
    <property type="match status" value="1"/>
</dbReference>
<dbReference type="InterPro" id="IPR029063">
    <property type="entry name" value="SAM-dependent_MTases_sf"/>
</dbReference>
<dbReference type="Gene3D" id="3.40.50.150">
    <property type="entry name" value="Vaccinia Virus protein VP39"/>
    <property type="match status" value="1"/>
</dbReference>
<dbReference type="GO" id="GO:0003886">
    <property type="term" value="F:DNA (cytosine-5-)-methyltransferase activity"/>
    <property type="evidence" value="ECO:0007669"/>
    <property type="project" value="UniProtKB-EC"/>
</dbReference>
<dbReference type="CDD" id="cd00315">
    <property type="entry name" value="Cyt_C5_DNA_methylase"/>
    <property type="match status" value="1"/>
</dbReference>
<dbReference type="InterPro" id="IPR018117">
    <property type="entry name" value="C5_DNA_meth_AS"/>
</dbReference>
<proteinExistence type="predicted"/>
<dbReference type="PANTHER" id="PTHR46098:SF1">
    <property type="entry name" value="TRNA (CYTOSINE(38)-C(5))-METHYLTRANSFERASE"/>
    <property type="match status" value="1"/>
</dbReference>
<dbReference type="AlphaFoldDB" id="A0A0F9WBA9"/>
<evidence type="ECO:0000313" key="5">
    <source>
        <dbReference type="EMBL" id="KKN75433.1"/>
    </source>
</evidence>
<dbReference type="InterPro" id="IPR050750">
    <property type="entry name" value="C5-MTase"/>
</dbReference>
<dbReference type="EC" id="2.1.1.37" evidence="1"/>
<dbReference type="PROSITE" id="PS00095">
    <property type="entry name" value="C5_MTASE_2"/>
    <property type="match status" value="1"/>
</dbReference>
<gene>
    <name evidence="5" type="ORF">LCGC14_0380540</name>
</gene>
<evidence type="ECO:0000256" key="2">
    <source>
        <dbReference type="ARBA" id="ARBA00022603"/>
    </source>
</evidence>
<comment type="caution">
    <text evidence="5">The sequence shown here is derived from an EMBL/GenBank/DDBJ whole genome shotgun (WGS) entry which is preliminary data.</text>
</comment>
<sequence length="303" mass="34375">MKWFSLFSGIGGFDLALQNTGQEIVGACEIDKYARETYKKNFGRYPSETDATKIIPEQLPNIDGLCAGFPCQAFSIAGKRLGFEESRGTLFFEIARITKQKRPKILLLENVKGLLSHDKGRTFETILKTLDELGYDAEWQVLNSKYFVPQNRERIFIIGHLRGASTPKIFPIKESIERNVETRSKTQKSRKLVSSQTIPTIDSGYQKGYGNRAMIYMSFKSANMKQRIQKRDTTWILTAANNDFGIIEKGSIRRLTPLECERLQGFPDGWTSGVSDAQRYKQLGNAVTVPVVEFILSKLLELH</sequence>
<evidence type="ECO:0000256" key="3">
    <source>
        <dbReference type="ARBA" id="ARBA00022679"/>
    </source>
</evidence>
<dbReference type="EMBL" id="LAZR01000310">
    <property type="protein sequence ID" value="KKN75433.1"/>
    <property type="molecule type" value="Genomic_DNA"/>
</dbReference>
<dbReference type="NCBIfam" id="TIGR00675">
    <property type="entry name" value="dcm"/>
    <property type="match status" value="1"/>
</dbReference>
<dbReference type="PROSITE" id="PS51679">
    <property type="entry name" value="SAM_MT_C5"/>
    <property type="match status" value="1"/>
</dbReference>
<organism evidence="5">
    <name type="scientific">marine sediment metagenome</name>
    <dbReference type="NCBI Taxonomy" id="412755"/>
    <lineage>
        <taxon>unclassified sequences</taxon>
        <taxon>metagenomes</taxon>
        <taxon>ecological metagenomes</taxon>
    </lineage>
</organism>
<reference evidence="5" key="1">
    <citation type="journal article" date="2015" name="Nature">
        <title>Complex archaea that bridge the gap between prokaryotes and eukaryotes.</title>
        <authorList>
            <person name="Spang A."/>
            <person name="Saw J.H."/>
            <person name="Jorgensen S.L."/>
            <person name="Zaremba-Niedzwiedzka K."/>
            <person name="Martijn J."/>
            <person name="Lind A.E."/>
            <person name="van Eijk R."/>
            <person name="Schleper C."/>
            <person name="Guy L."/>
            <person name="Ettema T.J."/>
        </authorList>
    </citation>
    <scope>NUCLEOTIDE SEQUENCE</scope>
</reference>